<dbReference type="AlphaFoldDB" id="A0A9P4LVR7"/>
<organism evidence="1 2">
    <name type="scientific">Saccharata proteae CBS 121410</name>
    <dbReference type="NCBI Taxonomy" id="1314787"/>
    <lineage>
        <taxon>Eukaryota</taxon>
        <taxon>Fungi</taxon>
        <taxon>Dikarya</taxon>
        <taxon>Ascomycota</taxon>
        <taxon>Pezizomycotina</taxon>
        <taxon>Dothideomycetes</taxon>
        <taxon>Dothideomycetes incertae sedis</taxon>
        <taxon>Botryosphaeriales</taxon>
        <taxon>Saccharataceae</taxon>
        <taxon>Saccharata</taxon>
    </lineage>
</organism>
<comment type="caution">
    <text evidence="1">The sequence shown here is derived from an EMBL/GenBank/DDBJ whole genome shotgun (WGS) entry which is preliminary data.</text>
</comment>
<protein>
    <submittedName>
        <fullName evidence="1">Uncharacterized protein</fullName>
    </submittedName>
</protein>
<dbReference type="Proteomes" id="UP000799776">
    <property type="component" value="Unassembled WGS sequence"/>
</dbReference>
<reference evidence="1" key="1">
    <citation type="journal article" date="2020" name="Stud. Mycol.">
        <title>101 Dothideomycetes genomes: a test case for predicting lifestyles and emergence of pathogens.</title>
        <authorList>
            <person name="Haridas S."/>
            <person name="Albert R."/>
            <person name="Binder M."/>
            <person name="Bloem J."/>
            <person name="Labutti K."/>
            <person name="Salamov A."/>
            <person name="Andreopoulos B."/>
            <person name="Baker S."/>
            <person name="Barry K."/>
            <person name="Bills G."/>
            <person name="Bluhm B."/>
            <person name="Cannon C."/>
            <person name="Castanera R."/>
            <person name="Culley D."/>
            <person name="Daum C."/>
            <person name="Ezra D."/>
            <person name="Gonzalez J."/>
            <person name="Henrissat B."/>
            <person name="Kuo A."/>
            <person name="Liang C."/>
            <person name="Lipzen A."/>
            <person name="Lutzoni F."/>
            <person name="Magnuson J."/>
            <person name="Mondo S."/>
            <person name="Nolan M."/>
            <person name="Ohm R."/>
            <person name="Pangilinan J."/>
            <person name="Park H.-J."/>
            <person name="Ramirez L."/>
            <person name="Alfaro M."/>
            <person name="Sun H."/>
            <person name="Tritt A."/>
            <person name="Yoshinaga Y."/>
            <person name="Zwiers L.-H."/>
            <person name="Turgeon B."/>
            <person name="Goodwin S."/>
            <person name="Spatafora J."/>
            <person name="Crous P."/>
            <person name="Grigoriev I."/>
        </authorList>
    </citation>
    <scope>NUCLEOTIDE SEQUENCE</scope>
    <source>
        <strain evidence="1">CBS 121410</strain>
    </source>
</reference>
<gene>
    <name evidence="1" type="ORF">K490DRAFT_59648</name>
</gene>
<evidence type="ECO:0000313" key="1">
    <source>
        <dbReference type="EMBL" id="KAF2084361.1"/>
    </source>
</evidence>
<keyword evidence="2" id="KW-1185">Reference proteome</keyword>
<proteinExistence type="predicted"/>
<evidence type="ECO:0000313" key="2">
    <source>
        <dbReference type="Proteomes" id="UP000799776"/>
    </source>
</evidence>
<accession>A0A9P4LVR7</accession>
<dbReference type="EMBL" id="ML978742">
    <property type="protein sequence ID" value="KAF2084361.1"/>
    <property type="molecule type" value="Genomic_DNA"/>
</dbReference>
<name>A0A9P4LVR7_9PEZI</name>
<sequence>MSIDRPETRERLLDIWYMGAVDTKAASALLRKKNRPTAPKHFRLKQRGTSHLTTAQKRITSHLSTALHRRLRNDHLVLKAVPAHLNPSHQSVAVLLLPLLNSVLTVRNSLNHPPPPPPMSALPALPARMDGGLQYLLSGDERRDSHLYVQVGAVIRHLLGLFRTSLLVREPVQSAARRLLGPDGDTRSAAAALECWIKHLIWYGESTWPEAEQWLTVVAGSGGIREGWAHQEPMARLAAQSIRFLLD</sequence>